<dbReference type="AlphaFoldDB" id="A0A9P8QET1"/>
<accession>A0A9P8QET1</accession>
<dbReference type="GO" id="GO:0000077">
    <property type="term" value="P:DNA damage checkpoint signaling"/>
    <property type="evidence" value="ECO:0007669"/>
    <property type="project" value="InterPro"/>
</dbReference>
<dbReference type="PANTHER" id="PTHR10870:SF0">
    <property type="entry name" value="CELL CYCLE CHECKPOINT PROTEIN RAD1"/>
    <property type="match status" value="1"/>
</dbReference>
<gene>
    <name evidence="7" type="ORF">WICPIJ_001095</name>
</gene>
<evidence type="ECO:0000256" key="4">
    <source>
        <dbReference type="ARBA" id="ARBA00023204"/>
    </source>
</evidence>
<evidence type="ECO:0000256" key="1">
    <source>
        <dbReference type="ARBA" id="ARBA00004123"/>
    </source>
</evidence>
<keyword evidence="3" id="KW-0227">DNA damage</keyword>
<keyword evidence="5" id="KW-0539">Nucleus</keyword>
<comment type="subcellular location">
    <subcellularLocation>
        <location evidence="1">Nucleus</location>
    </subcellularLocation>
</comment>
<dbReference type="InterPro" id="IPR003021">
    <property type="entry name" value="Rad1_Rec1_Rad17"/>
</dbReference>
<dbReference type="Proteomes" id="UP000774326">
    <property type="component" value="Unassembled WGS sequence"/>
</dbReference>
<evidence type="ECO:0000256" key="3">
    <source>
        <dbReference type="ARBA" id="ARBA00022763"/>
    </source>
</evidence>
<comment type="similarity">
    <text evidence="2">Belongs to the rad1 family.</text>
</comment>
<evidence type="ECO:0000313" key="7">
    <source>
        <dbReference type="EMBL" id="KAH3687939.1"/>
    </source>
</evidence>
<reference evidence="7" key="2">
    <citation type="submission" date="2021-01" db="EMBL/GenBank/DDBJ databases">
        <authorList>
            <person name="Schikora-Tamarit M.A."/>
        </authorList>
    </citation>
    <scope>NUCLEOTIDE SEQUENCE</scope>
    <source>
        <strain evidence="7">CBS2887</strain>
    </source>
</reference>
<evidence type="ECO:0000256" key="6">
    <source>
        <dbReference type="SAM" id="MobiDB-lite"/>
    </source>
</evidence>
<keyword evidence="4" id="KW-0234">DNA repair</keyword>
<feature type="compositionally biased region" description="Polar residues" evidence="6">
    <location>
        <begin position="340"/>
        <end position="352"/>
    </location>
</feature>
<evidence type="ECO:0000256" key="5">
    <source>
        <dbReference type="ARBA" id="ARBA00023242"/>
    </source>
</evidence>
<dbReference type="GO" id="GO:0030896">
    <property type="term" value="C:checkpoint clamp complex"/>
    <property type="evidence" value="ECO:0007669"/>
    <property type="project" value="TreeGrafter"/>
</dbReference>
<evidence type="ECO:0000256" key="2">
    <source>
        <dbReference type="ARBA" id="ARBA00010991"/>
    </source>
</evidence>
<dbReference type="Pfam" id="PF02144">
    <property type="entry name" value="Rad1"/>
    <property type="match status" value="1"/>
</dbReference>
<dbReference type="EMBL" id="JAEUBG010000593">
    <property type="protein sequence ID" value="KAH3687939.1"/>
    <property type="molecule type" value="Genomic_DNA"/>
</dbReference>
<keyword evidence="8" id="KW-1185">Reference proteome</keyword>
<evidence type="ECO:0008006" key="9">
    <source>
        <dbReference type="Google" id="ProtNLM"/>
    </source>
</evidence>
<sequence length="369" mass="42192">MTTEENYLFNCSTNSLPHLSAVLNGLPSTSTKIHFIANNEGVFFTSTDSKVSLIEVFFEAALFSTFTLREDHEEIRISLDSKSLMESLNIASKETNQISIFLKELGDDLVLIYQDVKIVERCQLHTYIGADSEINTDLEIGDECEWEICLNDGSMFFEVLKDFKDLLALHVYLTLTESGDLYVVGLTDTSSSIVYKVPAKFVDTLNKTDEILYLKNTQVALVLRMIRSASKVKVIKSQHILRFQIFTNQLINSLSSYKDTVINITMMRVEHEFVRSDILRAIAIENEDESTAIEGQQDGTQHNHQQQQRRLTEYDDSMFNNSYHVPHLERTHSDHRTMQQFGANENDGNQQSLNDNLEDDDDFEVPAFL</sequence>
<feature type="region of interest" description="Disordered" evidence="6">
    <location>
        <begin position="340"/>
        <end position="361"/>
    </location>
</feature>
<protein>
    <recommendedName>
        <fullName evidence="9">DNA damage checkpoint control protein RAD17</fullName>
    </recommendedName>
</protein>
<dbReference type="PANTHER" id="PTHR10870">
    <property type="entry name" value="CELL CYCLE CHECKPOINT PROTEIN RAD1"/>
    <property type="match status" value="1"/>
</dbReference>
<dbReference type="OrthoDB" id="3981260at2759"/>
<name>A0A9P8QET1_WICPI</name>
<dbReference type="Gene3D" id="3.70.10.10">
    <property type="match status" value="1"/>
</dbReference>
<comment type="caution">
    <text evidence="7">The sequence shown here is derived from an EMBL/GenBank/DDBJ whole genome shotgun (WGS) entry which is preliminary data.</text>
</comment>
<proteinExistence type="inferred from homology"/>
<dbReference type="GO" id="GO:0006281">
    <property type="term" value="P:DNA repair"/>
    <property type="evidence" value="ECO:0007669"/>
    <property type="project" value="UniProtKB-KW"/>
</dbReference>
<reference evidence="7" key="1">
    <citation type="journal article" date="2021" name="Open Biol.">
        <title>Shared evolutionary footprints suggest mitochondrial oxidative damage underlies multiple complex I losses in fungi.</title>
        <authorList>
            <person name="Schikora-Tamarit M.A."/>
            <person name="Marcet-Houben M."/>
            <person name="Nosek J."/>
            <person name="Gabaldon T."/>
        </authorList>
    </citation>
    <scope>NUCLEOTIDE SEQUENCE</scope>
    <source>
        <strain evidence="7">CBS2887</strain>
    </source>
</reference>
<organism evidence="7 8">
    <name type="scientific">Wickerhamomyces pijperi</name>
    <name type="common">Yeast</name>
    <name type="synonym">Pichia pijperi</name>
    <dbReference type="NCBI Taxonomy" id="599730"/>
    <lineage>
        <taxon>Eukaryota</taxon>
        <taxon>Fungi</taxon>
        <taxon>Dikarya</taxon>
        <taxon>Ascomycota</taxon>
        <taxon>Saccharomycotina</taxon>
        <taxon>Saccharomycetes</taxon>
        <taxon>Phaffomycetales</taxon>
        <taxon>Wickerhamomycetaceae</taxon>
        <taxon>Wickerhamomyces</taxon>
    </lineage>
</organism>
<evidence type="ECO:0000313" key="8">
    <source>
        <dbReference type="Proteomes" id="UP000774326"/>
    </source>
</evidence>